<protein>
    <submittedName>
        <fullName evidence="3">Uncharacterized protein</fullName>
    </submittedName>
</protein>
<dbReference type="InterPro" id="IPR029488">
    <property type="entry name" value="Hmw/CFAP97"/>
</dbReference>
<comment type="similarity">
    <text evidence="1">Belongs to the CFAP97 family.</text>
</comment>
<feature type="region of interest" description="Disordered" evidence="2">
    <location>
        <begin position="56"/>
        <end position="76"/>
    </location>
</feature>
<dbReference type="EMBL" id="JBGBPQ010000003">
    <property type="protein sequence ID" value="KAL1526632.1"/>
    <property type="molecule type" value="Genomic_DNA"/>
</dbReference>
<evidence type="ECO:0000313" key="3">
    <source>
        <dbReference type="EMBL" id="KAL1526632.1"/>
    </source>
</evidence>
<dbReference type="InterPro" id="IPR038791">
    <property type="entry name" value="Cfap97/Hemingway"/>
</dbReference>
<evidence type="ECO:0000256" key="2">
    <source>
        <dbReference type="SAM" id="MobiDB-lite"/>
    </source>
</evidence>
<dbReference type="PANTHER" id="PTHR23035">
    <property type="entry name" value="CILIA- AND FLAGELLA-ASSOCIATED PROTEIN 97-RELATED"/>
    <property type="match status" value="1"/>
</dbReference>
<feature type="compositionally biased region" description="Polar residues" evidence="2">
    <location>
        <begin position="229"/>
        <end position="238"/>
    </location>
</feature>
<reference evidence="3 4" key="1">
    <citation type="journal article" date="2024" name="Science">
        <title>Giant polyketide synthase enzymes in the biosynthesis of giant marine polyether toxins.</title>
        <authorList>
            <person name="Fallon T.R."/>
            <person name="Shende V.V."/>
            <person name="Wierzbicki I.H."/>
            <person name="Pendleton A.L."/>
            <person name="Watervoot N.F."/>
            <person name="Auber R.P."/>
            <person name="Gonzalez D.J."/>
            <person name="Wisecaver J.H."/>
            <person name="Moore B.S."/>
        </authorList>
    </citation>
    <scope>NUCLEOTIDE SEQUENCE [LARGE SCALE GENOMIC DNA]</scope>
    <source>
        <strain evidence="3 4">12B1</strain>
    </source>
</reference>
<gene>
    <name evidence="3" type="ORF">AB1Y20_015336</name>
</gene>
<organism evidence="3 4">
    <name type="scientific">Prymnesium parvum</name>
    <name type="common">Toxic golden alga</name>
    <dbReference type="NCBI Taxonomy" id="97485"/>
    <lineage>
        <taxon>Eukaryota</taxon>
        <taxon>Haptista</taxon>
        <taxon>Haptophyta</taxon>
        <taxon>Prymnesiophyceae</taxon>
        <taxon>Prymnesiales</taxon>
        <taxon>Prymnesiaceae</taxon>
        <taxon>Prymnesium</taxon>
    </lineage>
</organism>
<accession>A0AB34K090</accession>
<dbReference type="AlphaFoldDB" id="A0AB34K090"/>
<comment type="caution">
    <text evidence="3">The sequence shown here is derived from an EMBL/GenBank/DDBJ whole genome shotgun (WGS) entry which is preliminary data.</text>
</comment>
<proteinExistence type="inferred from homology"/>
<feature type="region of interest" description="Disordered" evidence="2">
    <location>
        <begin position="123"/>
        <end position="147"/>
    </location>
</feature>
<sequence length="253" mass="26574">MGSLEGEAAEAADQRELTEEEVEAAAVMDAQMQEALALNEKLRSMVLEMEAQPARGFAGAARPPRRAAPNPKSMTGAVMRAPREGQAGAGGWGGRTHTEAQAQAIDRHNAILVAKLSNIATRERRGPASAGHPHVQRKASSTVNRTRQETEIARENAKMAARLSKVKPTVGLSGKVAAKHAAEHEKYARIASRTGASAACGSSIGRAQPTSPIGALTGTPKSPYPSGCEVQSPSSSKSGRGMLRPHMINGLQY</sequence>
<dbReference type="Pfam" id="PF13879">
    <property type="entry name" value="Hmw_CFAP97"/>
    <property type="match status" value="1"/>
</dbReference>
<name>A0AB34K090_PRYPA</name>
<evidence type="ECO:0000313" key="4">
    <source>
        <dbReference type="Proteomes" id="UP001515480"/>
    </source>
</evidence>
<feature type="region of interest" description="Disordered" evidence="2">
    <location>
        <begin position="200"/>
        <end position="253"/>
    </location>
</feature>
<evidence type="ECO:0000256" key="1">
    <source>
        <dbReference type="ARBA" id="ARBA00008315"/>
    </source>
</evidence>
<keyword evidence="4" id="KW-1185">Reference proteome</keyword>
<dbReference type="Proteomes" id="UP001515480">
    <property type="component" value="Unassembled WGS sequence"/>
</dbReference>
<feature type="region of interest" description="Disordered" evidence="2">
    <location>
        <begin position="1"/>
        <end position="21"/>
    </location>
</feature>